<dbReference type="GO" id="GO:0043025">
    <property type="term" value="C:neuronal cell body"/>
    <property type="evidence" value="ECO:0007669"/>
    <property type="project" value="EnsemblMetazoa"/>
</dbReference>
<dbReference type="SMR" id="B4G4I8"/>
<dbReference type="GO" id="GO:0007476">
    <property type="term" value="P:imaginal disc-derived wing morphogenesis"/>
    <property type="evidence" value="ECO:0007669"/>
    <property type="project" value="EnsemblMetazoa"/>
</dbReference>
<dbReference type="eggNOG" id="KOG3577">
    <property type="taxonomic scope" value="Eukaryota"/>
</dbReference>
<dbReference type="GO" id="GO:0007224">
    <property type="term" value="P:smoothened signaling pathway"/>
    <property type="evidence" value="ECO:0007669"/>
    <property type="project" value="EnsemblMetazoa"/>
</dbReference>
<dbReference type="Proteomes" id="UP000008744">
    <property type="component" value="Unassembled WGS sequence"/>
</dbReference>
<dbReference type="OrthoDB" id="10064659at2759"/>
<dbReference type="GO" id="GO:0035019">
    <property type="term" value="P:somatic stem cell population maintenance"/>
    <property type="evidence" value="ECO:0007669"/>
    <property type="project" value="EnsemblMetazoa"/>
</dbReference>
<evidence type="ECO:0000313" key="9">
    <source>
        <dbReference type="Proteomes" id="UP000008744"/>
    </source>
</evidence>
<dbReference type="GO" id="GO:0042803">
    <property type="term" value="F:protein homodimerization activity"/>
    <property type="evidence" value="ECO:0007669"/>
    <property type="project" value="EnsemblMetazoa"/>
</dbReference>
<dbReference type="GO" id="GO:0030424">
    <property type="term" value="C:axon"/>
    <property type="evidence" value="ECO:0007669"/>
    <property type="project" value="EnsemblMetazoa"/>
</dbReference>
<dbReference type="AlphaFoldDB" id="B4G4I8"/>
<keyword evidence="3" id="KW-0812">Transmembrane</keyword>
<dbReference type="GO" id="GO:0007193">
    <property type="term" value="P:adenylate cyclase-inhibiting G protein-coupled receptor signaling pathway"/>
    <property type="evidence" value="ECO:0007669"/>
    <property type="project" value="EnsemblMetazoa"/>
</dbReference>
<reference evidence="8 9" key="1">
    <citation type="journal article" date="2007" name="Nature">
        <title>Evolution of genes and genomes on the Drosophila phylogeny.</title>
        <authorList>
            <consortium name="Drosophila 12 Genomes Consortium"/>
            <person name="Clark A.G."/>
            <person name="Eisen M.B."/>
            <person name="Smith D.R."/>
            <person name="Bergman C.M."/>
            <person name="Oliver B."/>
            <person name="Markow T.A."/>
            <person name="Kaufman T.C."/>
            <person name="Kellis M."/>
            <person name="Gelbart W."/>
            <person name="Iyer V.N."/>
            <person name="Pollard D.A."/>
            <person name="Sackton T.B."/>
            <person name="Larracuente A.M."/>
            <person name="Singh N.D."/>
            <person name="Abad J.P."/>
            <person name="Abt D.N."/>
            <person name="Adryan B."/>
            <person name="Aguade M."/>
            <person name="Akashi H."/>
            <person name="Anderson W.W."/>
            <person name="Aquadro C.F."/>
            <person name="Ardell D.H."/>
            <person name="Arguello R."/>
            <person name="Artieri C.G."/>
            <person name="Barbash D.A."/>
            <person name="Barker D."/>
            <person name="Barsanti P."/>
            <person name="Batterham P."/>
            <person name="Batzoglou S."/>
            <person name="Begun D."/>
            <person name="Bhutkar A."/>
            <person name="Blanco E."/>
            <person name="Bosak S.A."/>
            <person name="Bradley R.K."/>
            <person name="Brand A.D."/>
            <person name="Brent M.R."/>
            <person name="Brooks A.N."/>
            <person name="Brown R.H."/>
            <person name="Butlin R.K."/>
            <person name="Caggese C."/>
            <person name="Calvi B.R."/>
            <person name="Bernardo de Carvalho A."/>
            <person name="Caspi A."/>
            <person name="Castrezana S."/>
            <person name="Celniker S.E."/>
            <person name="Chang J.L."/>
            <person name="Chapple C."/>
            <person name="Chatterji S."/>
            <person name="Chinwalla A."/>
            <person name="Civetta A."/>
            <person name="Clifton S.W."/>
            <person name="Comeron J.M."/>
            <person name="Costello J.C."/>
            <person name="Coyne J.A."/>
            <person name="Daub J."/>
            <person name="David R.G."/>
            <person name="Delcher A.L."/>
            <person name="Delehaunty K."/>
            <person name="Do C.B."/>
            <person name="Ebling H."/>
            <person name="Edwards K."/>
            <person name="Eickbush T."/>
            <person name="Evans J.D."/>
            <person name="Filipski A."/>
            <person name="Findeiss S."/>
            <person name="Freyhult E."/>
            <person name="Fulton L."/>
            <person name="Fulton R."/>
            <person name="Garcia A.C."/>
            <person name="Gardiner A."/>
            <person name="Garfield D.A."/>
            <person name="Garvin B.E."/>
            <person name="Gibson G."/>
            <person name="Gilbert D."/>
            <person name="Gnerre S."/>
            <person name="Godfrey J."/>
            <person name="Good R."/>
            <person name="Gotea V."/>
            <person name="Gravely B."/>
            <person name="Greenberg A.J."/>
            <person name="Griffiths-Jones S."/>
            <person name="Gross S."/>
            <person name="Guigo R."/>
            <person name="Gustafson E.A."/>
            <person name="Haerty W."/>
            <person name="Hahn M.W."/>
            <person name="Halligan D.L."/>
            <person name="Halpern A.L."/>
            <person name="Halter G.M."/>
            <person name="Han M.V."/>
            <person name="Heger A."/>
            <person name="Hillier L."/>
            <person name="Hinrichs A.S."/>
            <person name="Holmes I."/>
            <person name="Hoskins R.A."/>
            <person name="Hubisz M.J."/>
            <person name="Hultmark D."/>
            <person name="Huntley M.A."/>
            <person name="Jaffe D.B."/>
            <person name="Jagadeeshan S."/>
            <person name="Jeck W.R."/>
            <person name="Johnson J."/>
            <person name="Jones C.D."/>
            <person name="Jordan W.C."/>
            <person name="Karpen G.H."/>
            <person name="Kataoka E."/>
            <person name="Keightley P.D."/>
            <person name="Kheradpour P."/>
            <person name="Kirkness E.F."/>
            <person name="Koerich L.B."/>
            <person name="Kristiansen K."/>
            <person name="Kudrna D."/>
            <person name="Kulathinal R.J."/>
            <person name="Kumar S."/>
            <person name="Kwok R."/>
            <person name="Lander E."/>
            <person name="Langley C.H."/>
            <person name="Lapoint R."/>
            <person name="Lazzaro B.P."/>
            <person name="Lee S.J."/>
            <person name="Levesque L."/>
            <person name="Li R."/>
            <person name="Lin C.F."/>
            <person name="Lin M.F."/>
            <person name="Lindblad-Toh K."/>
            <person name="Llopart A."/>
            <person name="Long M."/>
            <person name="Low L."/>
            <person name="Lozovsky E."/>
            <person name="Lu J."/>
            <person name="Luo M."/>
            <person name="Machado C.A."/>
            <person name="Makalowski W."/>
            <person name="Marzo M."/>
            <person name="Matsuda M."/>
            <person name="Matzkin L."/>
            <person name="McAllister B."/>
            <person name="McBride C.S."/>
            <person name="McKernan B."/>
            <person name="McKernan K."/>
            <person name="Mendez-Lago M."/>
            <person name="Minx P."/>
            <person name="Mollenhauer M.U."/>
            <person name="Montooth K."/>
            <person name="Mount S.M."/>
            <person name="Mu X."/>
            <person name="Myers E."/>
            <person name="Negre B."/>
            <person name="Newfeld S."/>
            <person name="Nielsen R."/>
            <person name="Noor M.A."/>
            <person name="O'Grady P."/>
            <person name="Pachter L."/>
            <person name="Papaceit M."/>
            <person name="Parisi M.J."/>
            <person name="Parisi M."/>
            <person name="Parts L."/>
            <person name="Pedersen J.S."/>
            <person name="Pesole G."/>
            <person name="Phillippy A.M."/>
            <person name="Ponting C.P."/>
            <person name="Pop M."/>
            <person name="Porcelli D."/>
            <person name="Powell J.R."/>
            <person name="Prohaska S."/>
            <person name="Pruitt K."/>
            <person name="Puig M."/>
            <person name="Quesneville H."/>
            <person name="Ram K.R."/>
            <person name="Rand D."/>
            <person name="Rasmussen M.D."/>
            <person name="Reed L.K."/>
            <person name="Reenan R."/>
            <person name="Reily A."/>
            <person name="Remington K.A."/>
            <person name="Rieger T.T."/>
            <person name="Ritchie M.G."/>
            <person name="Robin C."/>
            <person name="Rogers Y.H."/>
            <person name="Rohde C."/>
            <person name="Rozas J."/>
            <person name="Rubenfield M.J."/>
            <person name="Ruiz A."/>
            <person name="Russo S."/>
            <person name="Salzberg S.L."/>
            <person name="Sanchez-Gracia A."/>
            <person name="Saranga D.J."/>
            <person name="Sato H."/>
            <person name="Schaeffer S.W."/>
            <person name="Schatz M.C."/>
            <person name="Schlenke T."/>
            <person name="Schwartz R."/>
            <person name="Segarra C."/>
            <person name="Singh R.S."/>
            <person name="Sirot L."/>
            <person name="Sirota M."/>
            <person name="Sisneros N.B."/>
            <person name="Smith C.D."/>
            <person name="Smith T.F."/>
            <person name="Spieth J."/>
            <person name="Stage D.E."/>
            <person name="Stark A."/>
            <person name="Stephan W."/>
            <person name="Strausberg R.L."/>
            <person name="Strempel S."/>
            <person name="Sturgill D."/>
            <person name="Sutton G."/>
            <person name="Sutton G.G."/>
            <person name="Tao W."/>
            <person name="Teichmann S."/>
            <person name="Tobari Y.N."/>
            <person name="Tomimura Y."/>
            <person name="Tsolas J.M."/>
            <person name="Valente V.L."/>
            <person name="Venter E."/>
            <person name="Venter J.C."/>
            <person name="Vicario S."/>
            <person name="Vieira F.G."/>
            <person name="Vilella A.J."/>
            <person name="Villasante A."/>
            <person name="Walenz B."/>
            <person name="Wang J."/>
            <person name="Wasserman M."/>
            <person name="Watts T."/>
            <person name="Wilson D."/>
            <person name="Wilson R.K."/>
            <person name="Wing R.A."/>
            <person name="Wolfner M.F."/>
            <person name="Wong A."/>
            <person name="Wong G.K."/>
            <person name="Wu C.I."/>
            <person name="Wu G."/>
            <person name="Yamamoto D."/>
            <person name="Yang H.P."/>
            <person name="Yang S.P."/>
            <person name="Yorke J.A."/>
            <person name="Yoshida K."/>
            <person name="Zdobnov E."/>
            <person name="Zhang P."/>
            <person name="Zhang Y."/>
            <person name="Zimin A.V."/>
            <person name="Baldwin J."/>
            <person name="Abdouelleil A."/>
            <person name="Abdulkadir J."/>
            <person name="Abebe A."/>
            <person name="Abera B."/>
            <person name="Abreu J."/>
            <person name="Acer S.C."/>
            <person name="Aftuck L."/>
            <person name="Alexander A."/>
            <person name="An P."/>
            <person name="Anderson E."/>
            <person name="Anderson S."/>
            <person name="Arachi H."/>
            <person name="Azer M."/>
            <person name="Bachantsang P."/>
            <person name="Barry A."/>
            <person name="Bayul T."/>
            <person name="Berlin A."/>
            <person name="Bessette D."/>
            <person name="Bloom T."/>
            <person name="Blye J."/>
            <person name="Boguslavskiy L."/>
            <person name="Bonnet C."/>
            <person name="Boukhgalter B."/>
            <person name="Bourzgui I."/>
            <person name="Brown A."/>
            <person name="Cahill P."/>
            <person name="Channer S."/>
            <person name="Cheshatsang Y."/>
            <person name="Chuda L."/>
            <person name="Citroen M."/>
            <person name="Collymore A."/>
            <person name="Cooke P."/>
            <person name="Costello M."/>
            <person name="D'Aco K."/>
            <person name="Daza R."/>
            <person name="De Haan G."/>
            <person name="DeGray S."/>
            <person name="DeMaso C."/>
            <person name="Dhargay N."/>
            <person name="Dooley K."/>
            <person name="Dooley E."/>
            <person name="Doricent M."/>
            <person name="Dorje P."/>
            <person name="Dorjee K."/>
            <person name="Dupes A."/>
            <person name="Elong R."/>
            <person name="Falk J."/>
            <person name="Farina A."/>
            <person name="Faro S."/>
            <person name="Ferguson D."/>
            <person name="Fisher S."/>
            <person name="Foley C.D."/>
            <person name="Franke A."/>
            <person name="Friedrich D."/>
            <person name="Gadbois L."/>
            <person name="Gearin G."/>
            <person name="Gearin C.R."/>
            <person name="Giannoukos G."/>
            <person name="Goode T."/>
            <person name="Graham J."/>
            <person name="Grandbois E."/>
            <person name="Grewal S."/>
            <person name="Gyaltsen K."/>
            <person name="Hafez N."/>
            <person name="Hagos B."/>
            <person name="Hall J."/>
            <person name="Henson C."/>
            <person name="Hollinger A."/>
            <person name="Honan T."/>
            <person name="Huard M.D."/>
            <person name="Hughes L."/>
            <person name="Hurhula B."/>
            <person name="Husby M.E."/>
            <person name="Kamat A."/>
            <person name="Kanga B."/>
            <person name="Kashin S."/>
            <person name="Khazanovich D."/>
            <person name="Kisner P."/>
            <person name="Lance K."/>
            <person name="Lara M."/>
            <person name="Lee W."/>
            <person name="Lennon N."/>
            <person name="Letendre F."/>
            <person name="LeVine R."/>
            <person name="Lipovsky A."/>
            <person name="Liu X."/>
            <person name="Liu J."/>
            <person name="Liu S."/>
            <person name="Lokyitsang T."/>
            <person name="Lokyitsang Y."/>
            <person name="Lubonja R."/>
            <person name="Lui A."/>
            <person name="MacDonald P."/>
            <person name="Magnisalis V."/>
            <person name="Maru K."/>
            <person name="Matthews C."/>
            <person name="McCusker W."/>
            <person name="McDonough S."/>
            <person name="Mehta T."/>
            <person name="Meldrim J."/>
            <person name="Meneus L."/>
            <person name="Mihai O."/>
            <person name="Mihalev A."/>
            <person name="Mihova T."/>
            <person name="Mittelman R."/>
            <person name="Mlenga V."/>
            <person name="Montmayeur A."/>
            <person name="Mulrain L."/>
            <person name="Navidi A."/>
            <person name="Naylor J."/>
            <person name="Negash T."/>
            <person name="Nguyen T."/>
            <person name="Nguyen N."/>
            <person name="Nicol R."/>
            <person name="Norbu C."/>
            <person name="Norbu N."/>
            <person name="Novod N."/>
            <person name="O'Neill B."/>
            <person name="Osman S."/>
            <person name="Markiewicz E."/>
            <person name="Oyono O.L."/>
            <person name="Patti C."/>
            <person name="Phunkhang P."/>
            <person name="Pierre F."/>
            <person name="Priest M."/>
            <person name="Raghuraman S."/>
            <person name="Rege F."/>
            <person name="Reyes R."/>
            <person name="Rise C."/>
            <person name="Rogov P."/>
            <person name="Ross K."/>
            <person name="Ryan E."/>
            <person name="Settipalli S."/>
            <person name="Shea T."/>
            <person name="Sherpa N."/>
            <person name="Shi L."/>
            <person name="Shih D."/>
            <person name="Sparrow T."/>
            <person name="Spaulding J."/>
            <person name="Stalker J."/>
            <person name="Stange-Thomann N."/>
            <person name="Stavropoulos S."/>
            <person name="Stone C."/>
            <person name="Strader C."/>
            <person name="Tesfaye S."/>
            <person name="Thomson T."/>
            <person name="Thoulutsang Y."/>
            <person name="Thoulutsang D."/>
            <person name="Topham K."/>
            <person name="Topping I."/>
            <person name="Tsamla T."/>
            <person name="Vassiliev H."/>
            <person name="Vo A."/>
            <person name="Wangchuk T."/>
            <person name="Wangdi T."/>
            <person name="Weiand M."/>
            <person name="Wilkinson J."/>
            <person name="Wilson A."/>
            <person name="Yadav S."/>
            <person name="Young G."/>
            <person name="Yu Q."/>
            <person name="Zembek L."/>
            <person name="Zhong D."/>
            <person name="Zimmer A."/>
            <person name="Zwirko Z."/>
            <person name="Jaffe D.B."/>
            <person name="Alvarez P."/>
            <person name="Brockman W."/>
            <person name="Butler J."/>
            <person name="Chin C."/>
            <person name="Gnerre S."/>
            <person name="Grabherr M."/>
            <person name="Kleber M."/>
            <person name="Mauceli E."/>
            <person name="MacCallum I."/>
        </authorList>
    </citation>
    <scope>NUCLEOTIDE SEQUENCE [LARGE SCALE GENOMIC DNA]</scope>
    <source>
        <strain evidence="9">MSH-3 / Tucson 14011-0111.49</strain>
    </source>
</reference>
<keyword evidence="9" id="KW-1185">Reference proteome</keyword>
<dbReference type="GO" id="GO:0007455">
    <property type="term" value="P:eye-antennal disc morphogenesis"/>
    <property type="evidence" value="ECO:0007669"/>
    <property type="project" value="EnsemblMetazoa"/>
</dbReference>
<evidence type="ECO:0000256" key="5">
    <source>
        <dbReference type="ARBA" id="ARBA00023136"/>
    </source>
</evidence>
<evidence type="ECO:0000256" key="1">
    <source>
        <dbReference type="ARBA" id="ARBA00004141"/>
    </source>
</evidence>
<dbReference type="GO" id="GO:0005886">
    <property type="term" value="C:plasma membrane"/>
    <property type="evidence" value="ECO:0007669"/>
    <property type="project" value="EnsemblMetazoa"/>
</dbReference>
<dbReference type="EMBL" id="CH479179">
    <property type="protein sequence ID" value="EDW25159.1"/>
    <property type="molecule type" value="Genomic_DNA"/>
</dbReference>
<dbReference type="GO" id="GO:0030425">
    <property type="term" value="C:dendrite"/>
    <property type="evidence" value="ECO:0007669"/>
    <property type="project" value="EnsemblMetazoa"/>
</dbReference>
<evidence type="ECO:0000256" key="3">
    <source>
        <dbReference type="ARBA" id="ARBA00022692"/>
    </source>
</evidence>
<dbReference type="GO" id="GO:1903078">
    <property type="term" value="P:positive regulation of protein localization to plasma membrane"/>
    <property type="evidence" value="ECO:0007669"/>
    <property type="project" value="EnsemblMetazoa"/>
</dbReference>
<dbReference type="HOGENOM" id="CLU_2471417_0_0_1"/>
<evidence type="ECO:0000256" key="2">
    <source>
        <dbReference type="ARBA" id="ARBA00008077"/>
    </source>
</evidence>
<proteinExistence type="inferred from homology"/>
<dbReference type="GO" id="GO:2000736">
    <property type="term" value="P:regulation of stem cell differentiation"/>
    <property type="evidence" value="ECO:0007669"/>
    <property type="project" value="EnsemblMetazoa"/>
</dbReference>
<dbReference type="GO" id="GO:0001745">
    <property type="term" value="P:compound eye morphogenesis"/>
    <property type="evidence" value="ECO:0007669"/>
    <property type="project" value="EnsemblMetazoa"/>
</dbReference>
<name>B4G4I8_DROPE</name>
<dbReference type="GO" id="GO:0007367">
    <property type="term" value="P:segment polarity determination"/>
    <property type="evidence" value="ECO:0007669"/>
    <property type="project" value="EnsemblMetazoa"/>
</dbReference>
<dbReference type="GO" id="GO:0019901">
    <property type="term" value="F:protein kinase binding"/>
    <property type="evidence" value="ECO:0007669"/>
    <property type="project" value="EnsemblMetazoa"/>
</dbReference>
<comment type="similarity">
    <text evidence="2">Belongs to the G-protein coupled receptor Fz/Smo family.</text>
</comment>
<dbReference type="GO" id="GO:0005929">
    <property type="term" value="C:cilium"/>
    <property type="evidence" value="ECO:0007669"/>
    <property type="project" value="EnsemblMetazoa"/>
</dbReference>
<dbReference type="GO" id="GO:2000134">
    <property type="term" value="P:negative regulation of G1/S transition of mitotic cell cycle"/>
    <property type="evidence" value="ECO:0007669"/>
    <property type="project" value="EnsemblMetazoa"/>
</dbReference>
<dbReference type="Pfam" id="PF01534">
    <property type="entry name" value="Frizzled"/>
    <property type="match status" value="1"/>
</dbReference>
<evidence type="ECO:0000259" key="7">
    <source>
        <dbReference type="PROSITE" id="PS50261"/>
    </source>
</evidence>
<comment type="subcellular location">
    <subcellularLocation>
        <location evidence="1">Membrane</location>
        <topology evidence="1">Multi-pass membrane protein</topology>
    </subcellularLocation>
</comment>
<dbReference type="GO" id="GO:0070300">
    <property type="term" value="F:phosphatidic acid binding"/>
    <property type="evidence" value="ECO:0007669"/>
    <property type="project" value="EnsemblMetazoa"/>
</dbReference>
<keyword evidence="4" id="KW-1133">Transmembrane helix</keyword>
<keyword evidence="6" id="KW-0675">Receptor</keyword>
<dbReference type="GO" id="GO:0042981">
    <property type="term" value="P:regulation of apoptotic process"/>
    <property type="evidence" value="ECO:0007669"/>
    <property type="project" value="EnsemblMetazoa"/>
</dbReference>
<dbReference type="GO" id="GO:0004888">
    <property type="term" value="F:transmembrane signaling receptor activity"/>
    <property type="evidence" value="ECO:0007669"/>
    <property type="project" value="InterPro"/>
</dbReference>
<dbReference type="InterPro" id="IPR017981">
    <property type="entry name" value="GPCR_2-like_7TM"/>
</dbReference>
<dbReference type="GO" id="GO:0010628">
    <property type="term" value="P:positive regulation of gene expression"/>
    <property type="evidence" value="ECO:0007669"/>
    <property type="project" value="EnsemblMetazoa"/>
</dbReference>
<gene>
    <name evidence="8" type="primary">Dper\GL22999</name>
    <name evidence="8" type="ORF">Dper_GL22999</name>
</gene>
<evidence type="ECO:0000256" key="6">
    <source>
        <dbReference type="ARBA" id="ARBA00023170"/>
    </source>
</evidence>
<dbReference type="GO" id="GO:0070273">
    <property type="term" value="F:phosphatidylinositol-4-phosphate binding"/>
    <property type="evidence" value="ECO:0007669"/>
    <property type="project" value="EnsemblMetazoa"/>
</dbReference>
<evidence type="ECO:0000313" key="8">
    <source>
        <dbReference type="EMBL" id="EDW25159.1"/>
    </source>
</evidence>
<keyword evidence="5" id="KW-0472">Membrane</keyword>
<accession>B4G4I8</accession>
<dbReference type="InterPro" id="IPR000539">
    <property type="entry name" value="Frizzled/Smoothened_7TM"/>
</dbReference>
<dbReference type="GO" id="GO:0030707">
    <property type="term" value="P:follicle cell of egg chamber development"/>
    <property type="evidence" value="ECO:0007669"/>
    <property type="project" value="EnsemblMetazoa"/>
</dbReference>
<dbReference type="GO" id="GO:0001746">
    <property type="term" value="P:Bolwig's organ morphogenesis"/>
    <property type="evidence" value="ECO:0007669"/>
    <property type="project" value="EnsemblMetazoa"/>
</dbReference>
<organism evidence="9">
    <name type="scientific">Drosophila persimilis</name>
    <name type="common">Fruit fly</name>
    <dbReference type="NCBI Taxonomy" id="7234"/>
    <lineage>
        <taxon>Eukaryota</taxon>
        <taxon>Metazoa</taxon>
        <taxon>Ecdysozoa</taxon>
        <taxon>Arthropoda</taxon>
        <taxon>Hexapoda</taxon>
        <taxon>Insecta</taxon>
        <taxon>Pterygota</taxon>
        <taxon>Neoptera</taxon>
        <taxon>Endopterygota</taxon>
        <taxon>Diptera</taxon>
        <taxon>Brachycera</taxon>
        <taxon>Muscomorpha</taxon>
        <taxon>Ephydroidea</taxon>
        <taxon>Drosophilidae</taxon>
        <taxon>Drosophila</taxon>
        <taxon>Sophophora</taxon>
    </lineage>
</organism>
<feature type="domain" description="G-protein coupled receptors family 2 profile 2" evidence="7">
    <location>
        <begin position="1"/>
        <end position="88"/>
    </location>
</feature>
<dbReference type="GO" id="GO:0002385">
    <property type="term" value="P:mucosal immune response"/>
    <property type="evidence" value="ECO:0007669"/>
    <property type="project" value="EnsemblMetazoa"/>
</dbReference>
<dbReference type="STRING" id="7234.B4G4I8"/>
<evidence type="ECO:0000256" key="4">
    <source>
        <dbReference type="ARBA" id="ARBA00022989"/>
    </source>
</evidence>
<dbReference type="Gene3D" id="1.20.1070.10">
    <property type="entry name" value="Rhodopsin 7-helix transmembrane proteins"/>
    <property type="match status" value="1"/>
</dbReference>
<dbReference type="PROSITE" id="PS50261">
    <property type="entry name" value="G_PROTEIN_RECEP_F2_4"/>
    <property type="match status" value="1"/>
</dbReference>
<protein>
    <submittedName>
        <fullName evidence="8">GL22999</fullName>
    </submittedName>
</protein>
<sequence length="88" mass="10377">MVWFVFLTYAWHWRDMGHVQDRIDKKGSNFHLVAWSLPLVLTTTTMAFCEVDGNSMVGICFVSYINHARWPADKTAEEWAESFREFIM</sequence>